<comment type="caution">
    <text evidence="2">The sequence shown here is derived from an EMBL/GenBank/DDBJ whole genome shotgun (WGS) entry which is preliminary data.</text>
</comment>
<feature type="compositionally biased region" description="Basic and acidic residues" evidence="1">
    <location>
        <begin position="255"/>
        <end position="284"/>
    </location>
</feature>
<dbReference type="InterPro" id="IPR050275">
    <property type="entry name" value="PGM_Phosphatase"/>
</dbReference>
<feature type="compositionally biased region" description="Polar residues" evidence="1">
    <location>
        <begin position="329"/>
        <end position="354"/>
    </location>
</feature>
<feature type="region of interest" description="Disordered" evidence="1">
    <location>
        <begin position="255"/>
        <end position="360"/>
    </location>
</feature>
<dbReference type="AlphaFoldDB" id="A0A0N0NP84"/>
<dbReference type="Proteomes" id="UP000038010">
    <property type="component" value="Unassembled WGS sequence"/>
</dbReference>
<protein>
    <recommendedName>
        <fullName evidence="4">Phosphatase SPAC5H10.03</fullName>
    </recommendedName>
</protein>
<dbReference type="CDD" id="cd07067">
    <property type="entry name" value="HP_PGM_like"/>
    <property type="match status" value="1"/>
</dbReference>
<sequence>MPQVTIHLIRHGQGHHNISDANKDITDPSLTKKGKAQCLDLQRLWFPASAQRRIRLIAASPLTRTIQTAYYTFQPLLDPNHPAHEKVAGSKSKLVYPKIIALPDAQEVTADSCDTGSSPAALSLNVAMNQWPAYLGLITPEWTDKSFGTRYSPELDAVQARARDVRYWLRAKARDLVRETGGREDIEIALATHGGFLHFLTEDWEGAAESHGTGWKNCETRAYVFEAGVEEYDGESVEEVEAVMEARIVETFESRERRDVKGRPLPSRERQEKMFRDTMRKWEEQGLETPLSAQRKAQSERKETQGHKSVAASDKKEQEVKKLVRGLSSEIQLPKPTSSKKSASMDNLVRSASGTAPVVA</sequence>
<dbReference type="GeneID" id="28741928"/>
<evidence type="ECO:0000256" key="1">
    <source>
        <dbReference type="SAM" id="MobiDB-lite"/>
    </source>
</evidence>
<accession>A0A0N0NP84</accession>
<dbReference type="RefSeq" id="XP_018002391.1">
    <property type="nucleotide sequence ID" value="XM_018150048.1"/>
</dbReference>
<dbReference type="Pfam" id="PF00300">
    <property type="entry name" value="His_Phos_1"/>
    <property type="match status" value="1"/>
</dbReference>
<feature type="compositionally biased region" description="Basic and acidic residues" evidence="1">
    <location>
        <begin position="297"/>
        <end position="306"/>
    </location>
</feature>
<dbReference type="GO" id="GO:0005737">
    <property type="term" value="C:cytoplasm"/>
    <property type="evidence" value="ECO:0007669"/>
    <property type="project" value="TreeGrafter"/>
</dbReference>
<gene>
    <name evidence="2" type="ORF">AB675_9508</name>
</gene>
<dbReference type="PANTHER" id="PTHR48100">
    <property type="entry name" value="BROAD-SPECIFICITY PHOSPHATASE YOR283W-RELATED"/>
    <property type="match status" value="1"/>
</dbReference>
<reference evidence="2 3" key="1">
    <citation type="submission" date="2015-06" db="EMBL/GenBank/DDBJ databases">
        <title>Draft genome of the ant-associated black yeast Phialophora attae CBS 131958.</title>
        <authorList>
            <person name="Moreno L.F."/>
            <person name="Stielow B.J."/>
            <person name="de Hoog S."/>
            <person name="Vicente V.A."/>
            <person name="Weiss V.A."/>
            <person name="de Vries M."/>
            <person name="Cruz L.M."/>
            <person name="Souza E.M."/>
        </authorList>
    </citation>
    <scope>NUCLEOTIDE SEQUENCE [LARGE SCALE GENOMIC DNA]</scope>
    <source>
        <strain evidence="2 3">CBS 131958</strain>
    </source>
</reference>
<organism evidence="2 3">
    <name type="scientific">Cyphellophora attinorum</name>
    <dbReference type="NCBI Taxonomy" id="1664694"/>
    <lineage>
        <taxon>Eukaryota</taxon>
        <taxon>Fungi</taxon>
        <taxon>Dikarya</taxon>
        <taxon>Ascomycota</taxon>
        <taxon>Pezizomycotina</taxon>
        <taxon>Eurotiomycetes</taxon>
        <taxon>Chaetothyriomycetidae</taxon>
        <taxon>Chaetothyriales</taxon>
        <taxon>Cyphellophoraceae</taxon>
        <taxon>Cyphellophora</taxon>
    </lineage>
</organism>
<dbReference type="Gene3D" id="3.40.50.1240">
    <property type="entry name" value="Phosphoglycerate mutase-like"/>
    <property type="match status" value="1"/>
</dbReference>
<dbReference type="EMBL" id="LFJN01000007">
    <property type="protein sequence ID" value="KPI42428.1"/>
    <property type="molecule type" value="Genomic_DNA"/>
</dbReference>
<keyword evidence="3" id="KW-1185">Reference proteome</keyword>
<dbReference type="VEuPathDB" id="FungiDB:AB675_9508"/>
<dbReference type="GO" id="GO:0016791">
    <property type="term" value="F:phosphatase activity"/>
    <property type="evidence" value="ECO:0007669"/>
    <property type="project" value="TreeGrafter"/>
</dbReference>
<dbReference type="PROSITE" id="PS00175">
    <property type="entry name" value="PG_MUTASE"/>
    <property type="match status" value="1"/>
</dbReference>
<name>A0A0N0NP84_9EURO</name>
<dbReference type="InterPro" id="IPR001345">
    <property type="entry name" value="PG/BPGM_mutase_AS"/>
</dbReference>
<dbReference type="SUPFAM" id="SSF53254">
    <property type="entry name" value="Phosphoglycerate mutase-like"/>
    <property type="match status" value="1"/>
</dbReference>
<dbReference type="InterPro" id="IPR029033">
    <property type="entry name" value="His_PPase_superfam"/>
</dbReference>
<evidence type="ECO:0000313" key="3">
    <source>
        <dbReference type="Proteomes" id="UP000038010"/>
    </source>
</evidence>
<evidence type="ECO:0000313" key="2">
    <source>
        <dbReference type="EMBL" id="KPI42428.1"/>
    </source>
</evidence>
<dbReference type="SMART" id="SM00855">
    <property type="entry name" value="PGAM"/>
    <property type="match status" value="1"/>
</dbReference>
<dbReference type="PANTHER" id="PTHR48100:SF54">
    <property type="entry name" value="PHOSPHATASE SPAC5H10.03-RELATED"/>
    <property type="match status" value="1"/>
</dbReference>
<evidence type="ECO:0008006" key="4">
    <source>
        <dbReference type="Google" id="ProtNLM"/>
    </source>
</evidence>
<feature type="compositionally biased region" description="Basic and acidic residues" evidence="1">
    <location>
        <begin position="313"/>
        <end position="322"/>
    </location>
</feature>
<proteinExistence type="predicted"/>
<dbReference type="InterPro" id="IPR013078">
    <property type="entry name" value="His_Pase_superF_clade-1"/>
</dbReference>
<dbReference type="OrthoDB" id="496981at2759"/>